<reference evidence="1 2" key="1">
    <citation type="submission" date="2024-01" db="EMBL/GenBank/DDBJ databases">
        <title>Genome assemblies of Stephania.</title>
        <authorList>
            <person name="Yang L."/>
        </authorList>
    </citation>
    <scope>NUCLEOTIDE SEQUENCE [LARGE SCALE GENOMIC DNA]</scope>
    <source>
        <strain evidence="1">JXDWG</strain>
        <tissue evidence="1">Leaf</tissue>
    </source>
</reference>
<dbReference type="AlphaFoldDB" id="A0AAP0KCE9"/>
<name>A0AAP0KCE9_9MAGN</name>
<accession>A0AAP0KCE9</accession>
<gene>
    <name evidence="1" type="ORF">Scep_007741</name>
</gene>
<comment type="caution">
    <text evidence="1">The sequence shown here is derived from an EMBL/GenBank/DDBJ whole genome shotgun (WGS) entry which is preliminary data.</text>
</comment>
<dbReference type="EMBL" id="JBBNAG010000003">
    <property type="protein sequence ID" value="KAK9148984.1"/>
    <property type="molecule type" value="Genomic_DNA"/>
</dbReference>
<dbReference type="Proteomes" id="UP001419268">
    <property type="component" value="Unassembled WGS sequence"/>
</dbReference>
<organism evidence="1 2">
    <name type="scientific">Stephania cephalantha</name>
    <dbReference type="NCBI Taxonomy" id="152367"/>
    <lineage>
        <taxon>Eukaryota</taxon>
        <taxon>Viridiplantae</taxon>
        <taxon>Streptophyta</taxon>
        <taxon>Embryophyta</taxon>
        <taxon>Tracheophyta</taxon>
        <taxon>Spermatophyta</taxon>
        <taxon>Magnoliopsida</taxon>
        <taxon>Ranunculales</taxon>
        <taxon>Menispermaceae</taxon>
        <taxon>Menispermoideae</taxon>
        <taxon>Cissampelideae</taxon>
        <taxon>Stephania</taxon>
    </lineage>
</organism>
<protein>
    <submittedName>
        <fullName evidence="1">Uncharacterized protein</fullName>
    </submittedName>
</protein>
<evidence type="ECO:0000313" key="2">
    <source>
        <dbReference type="Proteomes" id="UP001419268"/>
    </source>
</evidence>
<sequence>MVCALHGENPLYSLFGHNEMKTKGHNAAEAATQVRSIFVRIKPYGLVFFVFNNNNNNNHHDADFFFVFVWSSSAEGIPREAIQNGKKKRSCSEVGKCGPNRMPEMA</sequence>
<keyword evidence="2" id="KW-1185">Reference proteome</keyword>
<proteinExistence type="predicted"/>
<evidence type="ECO:0000313" key="1">
    <source>
        <dbReference type="EMBL" id="KAK9148984.1"/>
    </source>
</evidence>